<comment type="caution">
    <text evidence="3">The sequence shown here is derived from an EMBL/GenBank/DDBJ whole genome shotgun (WGS) entry which is preliminary data.</text>
</comment>
<evidence type="ECO:0000313" key="4">
    <source>
        <dbReference type="Proteomes" id="UP000789508"/>
    </source>
</evidence>
<proteinExistence type="predicted"/>
<evidence type="ECO:0000259" key="2">
    <source>
        <dbReference type="PROSITE" id="PS50158"/>
    </source>
</evidence>
<dbReference type="Gene3D" id="4.10.60.10">
    <property type="entry name" value="Zinc finger, CCHC-type"/>
    <property type="match status" value="1"/>
</dbReference>
<dbReference type="SUPFAM" id="SSF57756">
    <property type="entry name" value="Retrovirus zinc finger-like domains"/>
    <property type="match status" value="1"/>
</dbReference>
<dbReference type="EMBL" id="CAJVPS010000864">
    <property type="protein sequence ID" value="CAG8512439.1"/>
    <property type="molecule type" value="Genomic_DNA"/>
</dbReference>
<organism evidence="3 4">
    <name type="scientific">Ambispora leptoticha</name>
    <dbReference type="NCBI Taxonomy" id="144679"/>
    <lineage>
        <taxon>Eukaryota</taxon>
        <taxon>Fungi</taxon>
        <taxon>Fungi incertae sedis</taxon>
        <taxon>Mucoromycota</taxon>
        <taxon>Glomeromycotina</taxon>
        <taxon>Glomeromycetes</taxon>
        <taxon>Archaeosporales</taxon>
        <taxon>Ambisporaceae</taxon>
        <taxon>Ambispora</taxon>
    </lineage>
</organism>
<reference evidence="3" key="1">
    <citation type="submission" date="2021-06" db="EMBL/GenBank/DDBJ databases">
        <authorList>
            <person name="Kallberg Y."/>
            <person name="Tangrot J."/>
            <person name="Rosling A."/>
        </authorList>
    </citation>
    <scope>NUCLEOTIDE SEQUENCE</scope>
    <source>
        <strain evidence="3">FL130A</strain>
    </source>
</reference>
<evidence type="ECO:0000313" key="3">
    <source>
        <dbReference type="EMBL" id="CAG8512439.1"/>
    </source>
</evidence>
<evidence type="ECO:0000256" key="1">
    <source>
        <dbReference type="PROSITE-ProRule" id="PRU00047"/>
    </source>
</evidence>
<dbReference type="Proteomes" id="UP000789508">
    <property type="component" value="Unassembled WGS sequence"/>
</dbReference>
<dbReference type="InterPro" id="IPR036875">
    <property type="entry name" value="Znf_CCHC_sf"/>
</dbReference>
<sequence length="302" mass="35084">MTTGKPVRMPVTFPKPVKLPSHLTFNGDPDKYPEWRAKVISLITATWGEASFFGYFTGNENEGYTFRAVTYDDGLWNVVAMKKQIAQIMIMMVEEASKWVSMWVHSFDTEFNCFFLPTHEGPTTGIHGYPNRGYNITRKWNNNKGAPGMNNTVVPVSFITECDKHFIKISLTDYQISIYQMKWEPSEQTIESWKSELTFHMTQAGMTWEFLAGKKTFMTNLLPPNVQRYLLLQGEIDTEEKFWDALKRCERLFGTMTFQTQNDRNIKEQRRPRTNLIATNLCFKCGKEGHFARECPKKNSML</sequence>
<keyword evidence="1" id="KW-0863">Zinc-finger</keyword>
<keyword evidence="1" id="KW-0862">Zinc</keyword>
<dbReference type="SMART" id="SM00343">
    <property type="entry name" value="ZnF_C2HC"/>
    <property type="match status" value="1"/>
</dbReference>
<dbReference type="PROSITE" id="PS50158">
    <property type="entry name" value="ZF_CCHC"/>
    <property type="match status" value="1"/>
</dbReference>
<dbReference type="GO" id="GO:0003676">
    <property type="term" value="F:nucleic acid binding"/>
    <property type="evidence" value="ECO:0007669"/>
    <property type="project" value="InterPro"/>
</dbReference>
<dbReference type="Pfam" id="PF00098">
    <property type="entry name" value="zf-CCHC"/>
    <property type="match status" value="1"/>
</dbReference>
<gene>
    <name evidence="3" type="ORF">ALEPTO_LOCUS4044</name>
</gene>
<dbReference type="GO" id="GO:0008270">
    <property type="term" value="F:zinc ion binding"/>
    <property type="evidence" value="ECO:0007669"/>
    <property type="project" value="UniProtKB-KW"/>
</dbReference>
<dbReference type="OrthoDB" id="3863715at2759"/>
<feature type="domain" description="CCHC-type" evidence="2">
    <location>
        <begin position="282"/>
        <end position="297"/>
    </location>
</feature>
<keyword evidence="4" id="KW-1185">Reference proteome</keyword>
<dbReference type="AlphaFoldDB" id="A0A9N9F6K7"/>
<dbReference type="InterPro" id="IPR001878">
    <property type="entry name" value="Znf_CCHC"/>
</dbReference>
<protein>
    <submittedName>
        <fullName evidence="3">1775_t:CDS:1</fullName>
    </submittedName>
</protein>
<accession>A0A9N9F6K7</accession>
<name>A0A9N9F6K7_9GLOM</name>
<keyword evidence="1" id="KW-0479">Metal-binding</keyword>